<name>A0A537JNL8_9BACT</name>
<keyword evidence="3 5" id="KW-0067">ATP-binding</keyword>
<dbReference type="Pfam" id="PF00005">
    <property type="entry name" value="ABC_tran"/>
    <property type="match status" value="1"/>
</dbReference>
<dbReference type="EMBL" id="VBAO01000006">
    <property type="protein sequence ID" value="TMI85050.1"/>
    <property type="molecule type" value="Genomic_DNA"/>
</dbReference>
<dbReference type="InterPro" id="IPR051120">
    <property type="entry name" value="ABC_AA/LPS_Transport"/>
</dbReference>
<dbReference type="GO" id="GO:0005524">
    <property type="term" value="F:ATP binding"/>
    <property type="evidence" value="ECO:0007669"/>
    <property type="project" value="UniProtKB-KW"/>
</dbReference>
<evidence type="ECO:0000256" key="1">
    <source>
        <dbReference type="ARBA" id="ARBA00022448"/>
    </source>
</evidence>
<comment type="caution">
    <text evidence="5">The sequence shown here is derived from an EMBL/GenBank/DDBJ whole genome shotgun (WGS) entry which is preliminary data.</text>
</comment>
<dbReference type="SMART" id="SM00382">
    <property type="entry name" value="AAA"/>
    <property type="match status" value="1"/>
</dbReference>
<evidence type="ECO:0000313" key="6">
    <source>
        <dbReference type="Proteomes" id="UP000320048"/>
    </source>
</evidence>
<proteinExistence type="predicted"/>
<dbReference type="AlphaFoldDB" id="A0A537JNL8"/>
<evidence type="ECO:0000256" key="2">
    <source>
        <dbReference type="ARBA" id="ARBA00022741"/>
    </source>
</evidence>
<dbReference type="CDD" id="cd03219">
    <property type="entry name" value="ABC_Mj1267_LivG_branched"/>
    <property type="match status" value="1"/>
</dbReference>
<dbReference type="PROSITE" id="PS00211">
    <property type="entry name" value="ABC_TRANSPORTER_1"/>
    <property type="match status" value="1"/>
</dbReference>
<evidence type="ECO:0000259" key="4">
    <source>
        <dbReference type="PROSITE" id="PS50893"/>
    </source>
</evidence>
<dbReference type="PANTHER" id="PTHR45772">
    <property type="entry name" value="CONSERVED COMPONENT OF ABC TRANSPORTER FOR NATURAL AMINO ACIDS-RELATED"/>
    <property type="match status" value="1"/>
</dbReference>
<dbReference type="GO" id="GO:0016887">
    <property type="term" value="F:ATP hydrolysis activity"/>
    <property type="evidence" value="ECO:0007669"/>
    <property type="project" value="InterPro"/>
</dbReference>
<dbReference type="GO" id="GO:0005886">
    <property type="term" value="C:plasma membrane"/>
    <property type="evidence" value="ECO:0007669"/>
    <property type="project" value="TreeGrafter"/>
</dbReference>
<accession>A0A537JNL8</accession>
<sequence length="257" mass="27292">MPALLEVRDLWKSFGGVRAVRDCTFDVEAGSITGLIGPNGAGKSTAIDLISGFLEPDAGVIRFAGLDVGGWPAYRVARQGLVRTFQASRVWAGLTVMENMLLAAPAAGRETVWRAVWTAAQLREAEDADRIQARAILGDFGLLSLKDDPAGNLSGGQKRLLEIARIFQARPRMVLMDEPLTGVNPVLGVRIGDGIKSLVAAGMTVLMVEHNLPFVERVCGTVVVMALGRPIAHGPLDALRSDPAVVDAYLGQVVASV</sequence>
<reference evidence="5 6" key="1">
    <citation type="journal article" date="2019" name="Nat. Microbiol.">
        <title>Mediterranean grassland soil C-N compound turnover is dependent on rainfall and depth, and is mediated by genomically divergent microorganisms.</title>
        <authorList>
            <person name="Diamond S."/>
            <person name="Andeer P.F."/>
            <person name="Li Z."/>
            <person name="Crits-Christoph A."/>
            <person name="Burstein D."/>
            <person name="Anantharaman K."/>
            <person name="Lane K.R."/>
            <person name="Thomas B.C."/>
            <person name="Pan C."/>
            <person name="Northen T.R."/>
            <person name="Banfield J.F."/>
        </authorList>
    </citation>
    <scope>NUCLEOTIDE SEQUENCE [LARGE SCALE GENOMIC DNA]</scope>
    <source>
        <strain evidence="5">NP_7</strain>
    </source>
</reference>
<gene>
    <name evidence="5" type="ORF">E6H04_00190</name>
</gene>
<dbReference type="SUPFAM" id="SSF52540">
    <property type="entry name" value="P-loop containing nucleoside triphosphate hydrolases"/>
    <property type="match status" value="1"/>
</dbReference>
<evidence type="ECO:0000313" key="5">
    <source>
        <dbReference type="EMBL" id="TMI85050.1"/>
    </source>
</evidence>
<dbReference type="PROSITE" id="PS50893">
    <property type="entry name" value="ABC_TRANSPORTER_2"/>
    <property type="match status" value="1"/>
</dbReference>
<dbReference type="Pfam" id="PF12399">
    <property type="entry name" value="BCA_ABC_TP_C"/>
    <property type="match status" value="1"/>
</dbReference>
<protein>
    <submittedName>
        <fullName evidence="5">ABC transporter ATP-binding protein</fullName>
    </submittedName>
</protein>
<keyword evidence="1" id="KW-0813">Transport</keyword>
<evidence type="ECO:0000256" key="3">
    <source>
        <dbReference type="ARBA" id="ARBA00022840"/>
    </source>
</evidence>
<dbReference type="InterPro" id="IPR027417">
    <property type="entry name" value="P-loop_NTPase"/>
</dbReference>
<dbReference type="Gene3D" id="3.40.50.300">
    <property type="entry name" value="P-loop containing nucleotide triphosphate hydrolases"/>
    <property type="match status" value="1"/>
</dbReference>
<dbReference type="InterPro" id="IPR032823">
    <property type="entry name" value="BCA_ABC_TP_C"/>
</dbReference>
<keyword evidence="2" id="KW-0547">Nucleotide-binding</keyword>
<dbReference type="InterPro" id="IPR003593">
    <property type="entry name" value="AAA+_ATPase"/>
</dbReference>
<dbReference type="InterPro" id="IPR003439">
    <property type="entry name" value="ABC_transporter-like_ATP-bd"/>
</dbReference>
<dbReference type="Proteomes" id="UP000320048">
    <property type="component" value="Unassembled WGS sequence"/>
</dbReference>
<dbReference type="PANTHER" id="PTHR45772:SF9">
    <property type="entry name" value="CONSERVED COMPONENT OF ABC TRANSPORTER FOR NATURAL AMINO ACIDS"/>
    <property type="match status" value="1"/>
</dbReference>
<feature type="domain" description="ABC transporter" evidence="4">
    <location>
        <begin position="5"/>
        <end position="252"/>
    </location>
</feature>
<organism evidence="5 6">
    <name type="scientific">Candidatus Segetimicrobium genomatis</name>
    <dbReference type="NCBI Taxonomy" id="2569760"/>
    <lineage>
        <taxon>Bacteria</taxon>
        <taxon>Bacillati</taxon>
        <taxon>Candidatus Sysuimicrobiota</taxon>
        <taxon>Candidatus Sysuimicrobiia</taxon>
        <taxon>Candidatus Sysuimicrobiales</taxon>
        <taxon>Candidatus Segetimicrobiaceae</taxon>
        <taxon>Candidatus Segetimicrobium</taxon>
    </lineage>
</organism>
<dbReference type="InterPro" id="IPR017871">
    <property type="entry name" value="ABC_transporter-like_CS"/>
</dbReference>